<feature type="region of interest" description="Disordered" evidence="3">
    <location>
        <begin position="878"/>
        <end position="923"/>
    </location>
</feature>
<feature type="compositionally biased region" description="Polar residues" evidence="3">
    <location>
        <begin position="911"/>
        <end position="921"/>
    </location>
</feature>
<dbReference type="EMBL" id="CP000050">
    <property type="protein sequence ID" value="AAY47779.1"/>
    <property type="molecule type" value="Genomic_DNA"/>
</dbReference>
<feature type="compositionally biased region" description="Low complexity" evidence="3">
    <location>
        <begin position="659"/>
        <end position="676"/>
    </location>
</feature>
<evidence type="ECO:0000256" key="1">
    <source>
        <dbReference type="ARBA" id="ARBA00022741"/>
    </source>
</evidence>
<dbReference type="GO" id="GO:0016301">
    <property type="term" value="F:kinase activity"/>
    <property type="evidence" value="ECO:0007669"/>
    <property type="project" value="InterPro"/>
</dbReference>
<evidence type="ECO:0000313" key="5">
    <source>
        <dbReference type="EMBL" id="AAY47779.1"/>
    </source>
</evidence>
<dbReference type="GO" id="GO:0005524">
    <property type="term" value="F:ATP binding"/>
    <property type="evidence" value="ECO:0007669"/>
    <property type="project" value="UniProtKB-KW"/>
</dbReference>
<feature type="compositionally biased region" description="Low complexity" evidence="3">
    <location>
        <begin position="880"/>
        <end position="894"/>
    </location>
</feature>
<proteinExistence type="predicted"/>
<sequence length="982" mass="108675">MELHRDAQGVFDMNEKESRLDNVEHRRLFEQKILDDAALETKTSFEHPKAIILAGQPGSGKGSLARAADVELGRDVVLIDPDELRNAHPEVSALRNAHPYTWSGYTHSDASQWADELLQVTIEGKKNLIFDTTLSNGQWSAELIKDLQSRGYDVEVRAMAAHKLESEHGVDSRFSQQLDREGYGRYVPESHREVVYTRLPISLDTVHAQTTAPVRIFNRQGAEVYDSRTDARPPGQALEAARNAWFKDPAVTQVLRESWQQQVDWHRDLPAHVQDIPNAAPAVQEQVLAEHAELHVSDGVNSRLEGIATIDELVRPGAPPARVPVPEPEIPGLRRAGMTAGLAGLGVAATAYDASQTGERVGTLLAQDNLTAARSEALHFSARGIGGWAGGTAAAAVVGTTGAGPVALVVADGYLFSAAADKAVTLWDNRQIYTQTDKQGVSWEFNGNQWLRQEKADLPNDSVDAPQKQAMFALPEKARELNYHASSEATEQALGKVQPSNPYVQPSSEADAAHLYARDWRHDPASGQWSRMIADEVDRNERPVWTVDPASPERSAGLDQQAAQVVDANIARGPAAIAATYQTAYQRNGWDDFGPVPSAVQAALNPDSLQASDGKQYQRDTQDQWRHDGVAAEGNVPSELNATRERLQPALEQHGQALAQMPARQAPTPTPQQQDQANTEAAYAAYGVAPNAQTAGAIQLAVQRTREANGIDAATSSLALQRDTTAQYSVYSPIQHLSRDADGAVRVAAMTSTDDIHQALSEVQSLRQEQPPSAGAPERRSNALTHSRPKSAMLTSKRCGRLIGKVCLRKKRSKPQALRRQRLPPRMWMKPEHLRRPLMRSEIETLHVHPMRLLLRRRQRLLLSRWLHPSTRLCRKTCARSPSLPNRSPNLSRNENPKRPKHLRLGHPRQPAQSSRGQRQWAQPWRAHLRRTLDQHHPLRPSPIKRLLRQLPQHRAHRMKWKGCAWATGGKKSSSCNIACSK</sequence>
<reference evidence="5 6" key="1">
    <citation type="journal article" date="2005" name="Genome Res.">
        <title>Comparative and functional genomic analyses of the pathogenicity of phytopathogen Xanthomonas campestris pv. campestris.</title>
        <authorList>
            <person name="Qian W."/>
            <person name="Jia Y."/>
            <person name="Ren S.X."/>
            <person name="He Y.Q."/>
            <person name="Feng J.X."/>
            <person name="Lu L.F."/>
            <person name="Sun Q."/>
            <person name="Ying G."/>
            <person name="Tang D.J."/>
            <person name="Tang H."/>
            <person name="Wu W."/>
            <person name="Hao P."/>
            <person name="Wang L."/>
            <person name="Jiang B.L."/>
            <person name="Zeng S."/>
            <person name="Gu W.Y."/>
            <person name="Lu G."/>
            <person name="Rong L."/>
            <person name="Tian Y."/>
            <person name="Yao Z."/>
            <person name="Fu G."/>
            <person name="Chen B."/>
            <person name="Fang R."/>
            <person name="Qiang B."/>
            <person name="Chen Z."/>
            <person name="Zhao G.P."/>
            <person name="Tang J.L."/>
            <person name="He C."/>
        </authorList>
    </citation>
    <scope>NUCLEOTIDE SEQUENCE [LARGE SCALE GENOMIC DNA]</scope>
    <source>
        <strain evidence="5 6">8004</strain>
    </source>
</reference>
<organism evidence="5 6">
    <name type="scientific">Xanthomonas campestris pv. campestris (strain 8004)</name>
    <dbReference type="NCBI Taxonomy" id="314565"/>
    <lineage>
        <taxon>Bacteria</taxon>
        <taxon>Pseudomonadati</taxon>
        <taxon>Pseudomonadota</taxon>
        <taxon>Gammaproteobacteria</taxon>
        <taxon>Lysobacterales</taxon>
        <taxon>Lysobacteraceae</taxon>
        <taxon>Xanthomonas</taxon>
    </lineage>
</organism>
<evidence type="ECO:0000313" key="6">
    <source>
        <dbReference type="Proteomes" id="UP000000420"/>
    </source>
</evidence>
<protein>
    <recommendedName>
        <fullName evidence="4">Zeta toxin domain-containing protein</fullName>
    </recommendedName>
</protein>
<feature type="region of interest" description="Disordered" evidence="3">
    <location>
        <begin position="655"/>
        <end position="676"/>
    </location>
</feature>
<accession>A0A0H2X5J3</accession>
<dbReference type="InterPro" id="IPR010488">
    <property type="entry name" value="Zeta_toxin_domain"/>
</dbReference>
<keyword evidence="1" id="KW-0547">Nucleotide-binding</keyword>
<feature type="region of interest" description="Disordered" evidence="3">
    <location>
        <begin position="764"/>
        <end position="793"/>
    </location>
</feature>
<feature type="domain" description="Zeta toxin" evidence="4">
    <location>
        <begin position="37"/>
        <end position="229"/>
    </location>
</feature>
<dbReference type="Gene3D" id="3.40.50.300">
    <property type="entry name" value="P-loop containing nucleotide triphosphate hydrolases"/>
    <property type="match status" value="1"/>
</dbReference>
<dbReference type="KEGG" id="xcb:XC_0701"/>
<dbReference type="Pfam" id="PF06414">
    <property type="entry name" value="Zeta_toxin"/>
    <property type="match status" value="1"/>
</dbReference>
<evidence type="ECO:0000256" key="3">
    <source>
        <dbReference type="SAM" id="MobiDB-lite"/>
    </source>
</evidence>
<gene>
    <name evidence="5" type="ordered locus">XC_0701</name>
</gene>
<dbReference type="InterPro" id="IPR027417">
    <property type="entry name" value="P-loop_NTPase"/>
</dbReference>
<dbReference type="Proteomes" id="UP000000420">
    <property type="component" value="Chromosome"/>
</dbReference>
<evidence type="ECO:0000256" key="2">
    <source>
        <dbReference type="ARBA" id="ARBA00022840"/>
    </source>
</evidence>
<keyword evidence="2" id="KW-0067">ATP-binding</keyword>
<evidence type="ECO:0000259" key="4">
    <source>
        <dbReference type="Pfam" id="PF06414"/>
    </source>
</evidence>
<dbReference type="AlphaFoldDB" id="A0A0H2X5J3"/>
<dbReference type="HOGENOM" id="CLU_303247_0_0_6"/>
<name>A0A0H2X5J3_XANC8</name>
<dbReference type="SUPFAM" id="SSF52540">
    <property type="entry name" value="P-loop containing nucleoside triphosphate hydrolases"/>
    <property type="match status" value="1"/>
</dbReference>